<accession>A0A7X2NTN6</accession>
<proteinExistence type="predicted"/>
<keyword evidence="2" id="KW-1185">Reference proteome</keyword>
<sequence>MKKSVTYPDWAEKYRGKGRTIRKVRDGYGLYQCTSVYQPGQKYPKSVQKYLGMITEKDGFIPKRSDAPSVSSRCLEYGLSHFIIANFKRDLCRSGYSASEMIVIFGVLQYIFGDVNEVFIRSSYLCIGKEEELLYRLSQGLSPNRMKKMTNTIEKLIAEKIPDEKERNILIKLLFLTTIHETADPKSAVYPSKANEIAQKYGVKL</sequence>
<dbReference type="Proteomes" id="UP000461880">
    <property type="component" value="Unassembled WGS sequence"/>
</dbReference>
<gene>
    <name evidence="1" type="ORF">FYJ51_10185</name>
</gene>
<protein>
    <submittedName>
        <fullName evidence="1">Uncharacterized protein</fullName>
    </submittedName>
</protein>
<dbReference type="EMBL" id="VUMN01000026">
    <property type="protein sequence ID" value="MSS59263.1"/>
    <property type="molecule type" value="Genomic_DNA"/>
</dbReference>
<dbReference type="RefSeq" id="WP_154505454.1">
    <property type="nucleotide sequence ID" value="NZ_VUMN01000026.1"/>
</dbReference>
<name>A0A7X2NTN6_9FIRM</name>
<evidence type="ECO:0000313" key="2">
    <source>
        <dbReference type="Proteomes" id="UP000461880"/>
    </source>
</evidence>
<comment type="caution">
    <text evidence="1">The sequence shown here is derived from an EMBL/GenBank/DDBJ whole genome shotgun (WGS) entry which is preliminary data.</text>
</comment>
<evidence type="ECO:0000313" key="1">
    <source>
        <dbReference type="EMBL" id="MSS59263.1"/>
    </source>
</evidence>
<organism evidence="1 2">
    <name type="scientific">Stecheria intestinalis</name>
    <dbReference type="NCBI Taxonomy" id="2606630"/>
    <lineage>
        <taxon>Bacteria</taxon>
        <taxon>Bacillati</taxon>
        <taxon>Bacillota</taxon>
        <taxon>Erysipelotrichia</taxon>
        <taxon>Erysipelotrichales</taxon>
        <taxon>Erysipelotrichaceae</taxon>
        <taxon>Stecheria</taxon>
    </lineage>
</organism>
<dbReference type="AlphaFoldDB" id="A0A7X2NTN6"/>
<reference evidence="1 2" key="1">
    <citation type="submission" date="2019-08" db="EMBL/GenBank/DDBJ databases">
        <title>In-depth cultivation of the pig gut microbiome towards novel bacterial diversity and tailored functional studies.</title>
        <authorList>
            <person name="Wylensek D."/>
            <person name="Hitch T.C.A."/>
            <person name="Clavel T."/>
        </authorList>
    </citation>
    <scope>NUCLEOTIDE SEQUENCE [LARGE SCALE GENOMIC DNA]</scope>
    <source>
        <strain evidence="1 2">Oil+RF-744-GAM-WT-6</strain>
    </source>
</reference>